<organism evidence="2 3">
    <name type="scientific">Pararge aegeria aegeria</name>
    <dbReference type="NCBI Taxonomy" id="348720"/>
    <lineage>
        <taxon>Eukaryota</taxon>
        <taxon>Metazoa</taxon>
        <taxon>Ecdysozoa</taxon>
        <taxon>Arthropoda</taxon>
        <taxon>Hexapoda</taxon>
        <taxon>Insecta</taxon>
        <taxon>Pterygota</taxon>
        <taxon>Neoptera</taxon>
        <taxon>Endopterygota</taxon>
        <taxon>Lepidoptera</taxon>
        <taxon>Glossata</taxon>
        <taxon>Ditrysia</taxon>
        <taxon>Papilionoidea</taxon>
        <taxon>Nymphalidae</taxon>
        <taxon>Satyrinae</taxon>
        <taxon>Satyrini</taxon>
        <taxon>Parargina</taxon>
        <taxon>Pararge</taxon>
    </lineage>
</organism>
<feature type="region of interest" description="Disordered" evidence="1">
    <location>
        <begin position="1"/>
        <end position="46"/>
    </location>
</feature>
<evidence type="ECO:0000256" key="1">
    <source>
        <dbReference type="SAM" id="MobiDB-lite"/>
    </source>
</evidence>
<proteinExistence type="predicted"/>
<name>A0A8S4S016_9NEOP</name>
<dbReference type="AlphaFoldDB" id="A0A8S4S016"/>
<feature type="compositionally biased region" description="Basic and acidic residues" evidence="1">
    <location>
        <begin position="23"/>
        <end position="38"/>
    </location>
</feature>
<accession>A0A8S4S016</accession>
<dbReference type="Proteomes" id="UP000838756">
    <property type="component" value="Unassembled WGS sequence"/>
</dbReference>
<evidence type="ECO:0000313" key="2">
    <source>
        <dbReference type="EMBL" id="CAH2244631.1"/>
    </source>
</evidence>
<evidence type="ECO:0000313" key="3">
    <source>
        <dbReference type="Proteomes" id="UP000838756"/>
    </source>
</evidence>
<comment type="caution">
    <text evidence="2">The sequence shown here is derived from an EMBL/GenBank/DDBJ whole genome shotgun (WGS) entry which is preliminary data.</text>
</comment>
<dbReference type="OrthoDB" id="6930791at2759"/>
<sequence length="102" mass="10555">MNGPNQLGAVSDPSKGKRAARALSEETRKLGSREKRGGAVDWGTGARGTRVRAARACIDRAGPARHAVQSARGGRQERACDALPLTWPALGRSWPPAAAGGG</sequence>
<dbReference type="EMBL" id="CAKXAJ010025837">
    <property type="protein sequence ID" value="CAH2244631.1"/>
    <property type="molecule type" value="Genomic_DNA"/>
</dbReference>
<reference evidence="2" key="1">
    <citation type="submission" date="2022-03" db="EMBL/GenBank/DDBJ databases">
        <authorList>
            <person name="Lindestad O."/>
        </authorList>
    </citation>
    <scope>NUCLEOTIDE SEQUENCE</scope>
</reference>
<keyword evidence="3" id="KW-1185">Reference proteome</keyword>
<gene>
    <name evidence="2" type="primary">jg3860</name>
    <name evidence="2" type="ORF">PAEG_LOCUS20556</name>
</gene>
<protein>
    <submittedName>
        <fullName evidence="2">Jg3860 protein</fullName>
    </submittedName>
</protein>